<dbReference type="Proteomes" id="UP000659061">
    <property type="component" value="Unassembled WGS sequence"/>
</dbReference>
<proteinExistence type="predicted"/>
<feature type="signal peptide" evidence="3">
    <location>
        <begin position="1"/>
        <end position="30"/>
    </location>
</feature>
<keyword evidence="3" id="KW-0732">Signal</keyword>
<evidence type="ECO:0000259" key="4">
    <source>
        <dbReference type="Pfam" id="PF07987"/>
    </source>
</evidence>
<dbReference type="InterPro" id="IPR012533">
    <property type="entry name" value="YcnI-copper_dom"/>
</dbReference>
<feature type="compositionally biased region" description="Basic and acidic residues" evidence="1">
    <location>
        <begin position="180"/>
        <end position="189"/>
    </location>
</feature>
<dbReference type="Pfam" id="PF07987">
    <property type="entry name" value="DUF1775"/>
    <property type="match status" value="1"/>
</dbReference>
<dbReference type="CDD" id="cd08545">
    <property type="entry name" value="YcnI_like"/>
    <property type="match status" value="1"/>
</dbReference>
<evidence type="ECO:0000313" key="5">
    <source>
        <dbReference type="EMBL" id="MBD1270920.1"/>
    </source>
</evidence>
<dbReference type="AlphaFoldDB" id="A0A8I0KIN9"/>
<evidence type="ECO:0000256" key="1">
    <source>
        <dbReference type="SAM" id="MobiDB-lite"/>
    </source>
</evidence>
<feature type="transmembrane region" description="Helical" evidence="2">
    <location>
        <begin position="209"/>
        <end position="230"/>
    </location>
</feature>
<reference evidence="5" key="1">
    <citation type="submission" date="2020-09" db="EMBL/GenBank/DDBJ databases">
        <title>Novel species in genus Aeromicrobium.</title>
        <authorList>
            <person name="Zhang G."/>
        </authorList>
    </citation>
    <scope>NUCLEOTIDE SEQUENCE</scope>
    <source>
        <strain evidence="5">SSW1-57</strain>
    </source>
</reference>
<name>A0A8I0KIN9_9ACTN</name>
<evidence type="ECO:0000256" key="2">
    <source>
        <dbReference type="SAM" id="Phobius"/>
    </source>
</evidence>
<sequence length="236" mass="24043">MSLAPRAARTAALALTSSALVVLGAGAASAHVSVTPSSTAAGSYAVLTFSVGHGSEASPTTQLTFQIPEEVIAVTPTVNPNWTVEKKIEKLESAVKGSHGSEYTERVAEVVYTAKTPLADGLRDTVSLQLPLPEEEGEKLVFPVIQTCEKGETAWTQTYEEGQDEPESPAPFITTTAAETDGHGGHGDADADAGADADETAEAGSGSDALGWAGVVLGALGLAAGGLALGRTRKRA</sequence>
<feature type="domain" description="YncI copper-binding" evidence="4">
    <location>
        <begin position="31"/>
        <end position="174"/>
    </location>
</feature>
<feature type="chain" id="PRO_5034108670" evidence="3">
    <location>
        <begin position="31"/>
        <end position="236"/>
    </location>
</feature>
<keyword evidence="2" id="KW-0812">Transmembrane</keyword>
<dbReference type="Gene3D" id="2.60.40.2230">
    <property type="entry name" value="Uncharacterised protein YcnI-like PF07987, DUF1775"/>
    <property type="match status" value="1"/>
</dbReference>
<comment type="caution">
    <text evidence="5">The sequence shown here is derived from an EMBL/GenBank/DDBJ whole genome shotgun (WGS) entry which is preliminary data.</text>
</comment>
<dbReference type="InterPro" id="IPR038507">
    <property type="entry name" value="YcnI-like_sf"/>
</dbReference>
<evidence type="ECO:0000256" key="3">
    <source>
        <dbReference type="SAM" id="SignalP"/>
    </source>
</evidence>
<accession>A0A8I0KIN9</accession>
<dbReference type="RefSeq" id="WP_190263509.1">
    <property type="nucleotide sequence ID" value="NZ_JACWMT010000002.1"/>
</dbReference>
<organism evidence="5 6">
    <name type="scientific">Aeromicrobium tamlense</name>
    <dbReference type="NCBI Taxonomy" id="375541"/>
    <lineage>
        <taxon>Bacteria</taxon>
        <taxon>Bacillati</taxon>
        <taxon>Actinomycetota</taxon>
        <taxon>Actinomycetes</taxon>
        <taxon>Propionibacteriales</taxon>
        <taxon>Nocardioidaceae</taxon>
        <taxon>Aeromicrobium</taxon>
    </lineage>
</organism>
<protein>
    <submittedName>
        <fullName evidence="5">YcnI family protein</fullName>
    </submittedName>
</protein>
<gene>
    <name evidence="5" type="ORF">IDH50_11810</name>
</gene>
<feature type="compositionally biased region" description="Acidic residues" evidence="1">
    <location>
        <begin position="190"/>
        <end position="201"/>
    </location>
</feature>
<evidence type="ECO:0000313" key="6">
    <source>
        <dbReference type="Proteomes" id="UP000659061"/>
    </source>
</evidence>
<dbReference type="EMBL" id="JACWMT010000002">
    <property type="protein sequence ID" value="MBD1270920.1"/>
    <property type="molecule type" value="Genomic_DNA"/>
</dbReference>
<feature type="region of interest" description="Disordered" evidence="1">
    <location>
        <begin position="157"/>
        <end position="206"/>
    </location>
</feature>
<keyword evidence="2" id="KW-1133">Transmembrane helix</keyword>
<keyword evidence="2" id="KW-0472">Membrane</keyword>